<protein>
    <submittedName>
        <fullName evidence="1">CbiX</fullName>
    </submittedName>
</protein>
<dbReference type="KEGG" id="obg:Verru16b_01227"/>
<gene>
    <name evidence="1" type="ORF">Verru16b_01227</name>
</gene>
<dbReference type="EMBL" id="CP016094">
    <property type="protein sequence ID" value="AOS44166.1"/>
    <property type="molecule type" value="Genomic_DNA"/>
</dbReference>
<organism evidence="1 2">
    <name type="scientific">Lacunisphaera limnophila</name>
    <dbReference type="NCBI Taxonomy" id="1838286"/>
    <lineage>
        <taxon>Bacteria</taxon>
        <taxon>Pseudomonadati</taxon>
        <taxon>Verrucomicrobiota</taxon>
        <taxon>Opitutia</taxon>
        <taxon>Opitutales</taxon>
        <taxon>Opitutaceae</taxon>
        <taxon>Lacunisphaera</taxon>
    </lineage>
</organism>
<dbReference type="AlphaFoldDB" id="A0A1D8ATJ0"/>
<reference evidence="1 2" key="1">
    <citation type="submission" date="2016-06" db="EMBL/GenBank/DDBJ databases">
        <title>Three novel species with peptidoglycan cell walls form the new genus Lacunisphaera gen. nov. in the family Opitutaceae of the verrucomicrobial subdivision 4.</title>
        <authorList>
            <person name="Rast P."/>
            <person name="Gloeckner I."/>
            <person name="Jogler M."/>
            <person name="Boedeker C."/>
            <person name="Jeske O."/>
            <person name="Wiegand S."/>
            <person name="Reinhardt R."/>
            <person name="Schumann P."/>
            <person name="Rohde M."/>
            <person name="Spring S."/>
            <person name="Gloeckner F.O."/>
            <person name="Jogler C."/>
        </authorList>
    </citation>
    <scope>NUCLEOTIDE SEQUENCE [LARGE SCALE GENOMIC DNA]</scope>
    <source>
        <strain evidence="1 2">IG16b</strain>
    </source>
</reference>
<dbReference type="OrthoDB" id="6146280at2"/>
<evidence type="ECO:0000313" key="2">
    <source>
        <dbReference type="Proteomes" id="UP000095228"/>
    </source>
</evidence>
<keyword evidence="2" id="KW-1185">Reference proteome</keyword>
<dbReference type="Proteomes" id="UP000095228">
    <property type="component" value="Chromosome"/>
</dbReference>
<name>A0A1D8ATJ0_9BACT</name>
<accession>A0A1D8ATJ0</accession>
<evidence type="ECO:0000313" key="1">
    <source>
        <dbReference type="EMBL" id="AOS44166.1"/>
    </source>
</evidence>
<dbReference type="Gene3D" id="3.40.50.1400">
    <property type="match status" value="2"/>
</dbReference>
<dbReference type="STRING" id="1838286.Verru16b_01227"/>
<proteinExistence type="predicted"/>
<dbReference type="SUPFAM" id="SSF53800">
    <property type="entry name" value="Chelatase"/>
    <property type="match status" value="1"/>
</dbReference>
<dbReference type="RefSeq" id="WP_069961450.1">
    <property type="nucleotide sequence ID" value="NZ_CP016094.1"/>
</dbReference>
<sequence length="267" mass="28493">MPASLTILMDNGSLEPAATLGLRRLAAALAACIGQPVEPISLLHSSAVPAEKLDGTPAEIFEPALERRLAAGQHEFVLVPLFFGPSGALTDYLPKRLAHLRTKYPALNVTVAAPLFAAEDDRLARILADQVRALPSRRVALVDHGSPARAVTEVRNELACQLAGQLGPAYTVAPCSMERREGSAYDFCEPLLARLLRQPGWHAGDVTIAMQFLLPGRHAGPTGDVAEICREAETASGGALHTTMTALVAEHPLLLDILADRWRAAAR</sequence>